<dbReference type="InterPro" id="IPR011527">
    <property type="entry name" value="ABC1_TM_dom"/>
</dbReference>
<dbReference type="SUPFAM" id="SSF52540">
    <property type="entry name" value="P-loop containing nucleoside triphosphate hydrolases"/>
    <property type="match status" value="2"/>
</dbReference>
<organism evidence="11">
    <name type="scientific">metagenome</name>
    <dbReference type="NCBI Taxonomy" id="256318"/>
    <lineage>
        <taxon>unclassified sequences</taxon>
        <taxon>metagenomes</taxon>
    </lineage>
</organism>
<evidence type="ECO:0000256" key="4">
    <source>
        <dbReference type="ARBA" id="ARBA00022840"/>
    </source>
</evidence>
<proteinExistence type="predicted"/>
<keyword evidence="4" id="KW-0067">ATP-binding</keyword>
<dbReference type="SUPFAM" id="SSF90123">
    <property type="entry name" value="ABC transporter transmembrane region"/>
    <property type="match status" value="2"/>
</dbReference>
<feature type="transmembrane region" description="Helical" evidence="8">
    <location>
        <begin position="263"/>
        <end position="280"/>
    </location>
</feature>
<evidence type="ECO:0000256" key="2">
    <source>
        <dbReference type="ARBA" id="ARBA00022692"/>
    </source>
</evidence>
<dbReference type="InterPro" id="IPR003593">
    <property type="entry name" value="AAA+_ATPase"/>
</dbReference>
<comment type="subcellular location">
    <subcellularLocation>
        <location evidence="1">Membrane</location>
        <topology evidence="1">Multi-pass membrane protein</topology>
    </subcellularLocation>
</comment>
<dbReference type="CDD" id="cd18584">
    <property type="entry name" value="ABC_6TM_AarD_CydD"/>
    <property type="match status" value="1"/>
</dbReference>
<sequence length="1112" mass="116065">MRPLDPRLLPHLRPARTPLLGSIAAAVVGGLLLVGQAVAAGSLIVALVSGSDPGGWRPAAAAVVVARAVCVYLTDTCSASAAARVSSVLRHRLLLASTRVEATVLSRHRTGELAVLATRGTAAIEPYLTRYLPSLVLACVLPPAVLVAVFWLDWVSGLIVLLTLPLVPVFAILIGLTTRDRAARQWRQLAALSGHFLDIVRGLPTLVAHRRAHAQEASIREVTDRYRRATMDTLRLAFASSVALELIATLSVALVAVSVGLRLAAGSMDFRTALIVLLLAPEAYWPLRRVGAEFHAAAEGTATFEAAEAFLAQEPVADESRGPAPSSGGISIEQLTLSYGERPVLEAACAYLSAPGLTAVVGPSGSGKSTLLAALSGELPPTSGVVRIGGVELSAIDHDHWRSQVAWSSQRPWLTAGSVADNIRLGRPTATDTELWQALGRVGLELTIAALPLGLATPLGEDGAGLSAGQRARIALARVVVARRPYVFLDEPTAHLDAESEAVFLETLRWLADRSCVVVVAHRDAIVAAADTVVALPAAPDRAPTAAPSIAPPRSPEAVRPPVGPTPDPGRRTRARQVAGILLGTLSVASGVALTATAAWLITRASQQPPVLMLMVAIVGVRTFGLARPALRYAERLVSHDVALRTLAERRAQVYDALVPLVPGRLGVRRGDLLTSVVDDVDASVDDQLRVRQPLWTAGLVGVGTALFALAVSPVAGTVVAGVLAVAALATLLTRIIVARSEAGFVEHRAAVSTQVEEILHQARQLDRWQVTGPALERLDAVGSRLADDARRSARGVALGRALVVLGTGLGLLAMAGLVPAAQASAAMLALLVLLPLALTDALLPAVDAAALSVRTRASRERLEALTSRTPAVADEASGIGPVPSAEPVIALEGVTAGWGEQDALRGVSLTLTSGRQVGVVGPSGSGKSTLAALLVRFLDPRAGRVSLDGVDLRRFRLDDVRRVVGLVDDDPYVFSSTLAENIRLARPGADDAAVESALRAAHLGDWLDTLPQGLHTPLGEGHAQVSGGERARIGIARALLADQPVLVLDEPTAHLDSSTARAVTDEVLAAASGRSVVWITHGQIGLERMDQVIELDGVLPAHPATLGLDLV</sequence>
<keyword evidence="5 8" id="KW-1133">Transmembrane helix</keyword>
<accession>A0A2P2C131</accession>
<dbReference type="Gene3D" id="3.40.50.300">
    <property type="entry name" value="P-loop containing nucleotide triphosphate hydrolases"/>
    <property type="match status" value="2"/>
</dbReference>
<dbReference type="InterPro" id="IPR017871">
    <property type="entry name" value="ABC_transporter-like_CS"/>
</dbReference>
<feature type="domain" description="ABC transmembrane type-1" evidence="10">
    <location>
        <begin position="578"/>
        <end position="855"/>
    </location>
</feature>
<evidence type="ECO:0000259" key="10">
    <source>
        <dbReference type="PROSITE" id="PS50929"/>
    </source>
</evidence>
<feature type="transmembrane region" description="Helical" evidence="8">
    <location>
        <begin position="236"/>
        <end position="257"/>
    </location>
</feature>
<keyword evidence="3" id="KW-0547">Nucleotide-binding</keyword>
<feature type="domain" description="ABC transporter" evidence="9">
    <location>
        <begin position="330"/>
        <end position="563"/>
    </location>
</feature>
<reference evidence="11" key="1">
    <citation type="submission" date="2015-08" db="EMBL/GenBank/DDBJ databases">
        <authorList>
            <person name="Babu N.S."/>
            <person name="Beckwith C.J."/>
            <person name="Beseler K.G."/>
            <person name="Brison A."/>
            <person name="Carone J.V."/>
            <person name="Caskin T.P."/>
            <person name="Diamond M."/>
            <person name="Durham M.E."/>
            <person name="Foxe J.M."/>
            <person name="Go M."/>
            <person name="Henderson B.A."/>
            <person name="Jones I.B."/>
            <person name="McGettigan J.A."/>
            <person name="Micheletti S.J."/>
            <person name="Nasrallah M.E."/>
            <person name="Ortiz D."/>
            <person name="Piller C.R."/>
            <person name="Privatt S.R."/>
            <person name="Schneider S.L."/>
            <person name="Sharp S."/>
            <person name="Smith T.C."/>
            <person name="Stanton J.D."/>
            <person name="Ullery H.E."/>
            <person name="Wilson R.J."/>
            <person name="Serrano M.G."/>
            <person name="Buck G."/>
            <person name="Lee V."/>
            <person name="Wang Y."/>
            <person name="Carvalho R."/>
            <person name="Voegtly L."/>
            <person name="Shi R."/>
            <person name="Duckworth R."/>
            <person name="Johnson A."/>
            <person name="Loviza R."/>
            <person name="Walstead R."/>
            <person name="Shah Z."/>
            <person name="Kiflezghi M."/>
            <person name="Wade K."/>
            <person name="Ball S.L."/>
            <person name="Bradley K.W."/>
            <person name="Asai D.J."/>
            <person name="Bowman C.A."/>
            <person name="Russell D.A."/>
            <person name="Pope W.H."/>
            <person name="Jacobs-Sera D."/>
            <person name="Hendrix R.W."/>
            <person name="Hatfull G.F."/>
        </authorList>
    </citation>
    <scope>NUCLEOTIDE SEQUENCE</scope>
</reference>
<feature type="domain" description="ABC transmembrane type-1" evidence="10">
    <location>
        <begin position="20"/>
        <end position="299"/>
    </location>
</feature>
<feature type="transmembrane region" description="Helical" evidence="8">
    <location>
        <begin position="802"/>
        <end position="822"/>
    </location>
</feature>
<dbReference type="GO" id="GO:0042883">
    <property type="term" value="P:cysteine transport"/>
    <property type="evidence" value="ECO:0007669"/>
    <property type="project" value="InterPro"/>
</dbReference>
<evidence type="ECO:0000256" key="7">
    <source>
        <dbReference type="SAM" id="MobiDB-lite"/>
    </source>
</evidence>
<name>A0A2P2C131_9ZZZZ</name>
<evidence type="ECO:0000256" key="3">
    <source>
        <dbReference type="ARBA" id="ARBA00022741"/>
    </source>
</evidence>
<dbReference type="GO" id="GO:0016020">
    <property type="term" value="C:membrane"/>
    <property type="evidence" value="ECO:0007669"/>
    <property type="project" value="UniProtKB-SubCell"/>
</dbReference>
<evidence type="ECO:0000313" key="11">
    <source>
        <dbReference type="EMBL" id="CUR55715.1"/>
    </source>
</evidence>
<dbReference type="GO" id="GO:0140359">
    <property type="term" value="F:ABC-type transporter activity"/>
    <property type="evidence" value="ECO:0007669"/>
    <property type="project" value="InterPro"/>
</dbReference>
<feature type="transmembrane region" description="Helical" evidence="8">
    <location>
        <begin position="581"/>
        <end position="603"/>
    </location>
</feature>
<dbReference type="PROSITE" id="PS50929">
    <property type="entry name" value="ABC_TM1F"/>
    <property type="match status" value="2"/>
</dbReference>
<dbReference type="PANTHER" id="PTHR24221:SF590">
    <property type="entry name" value="COMPONENT LINKED WITH THE ASSEMBLY OF CYTOCHROME' TRANSPORT TRANSMEMBRANE ATP-BINDING PROTEIN ABC TRANSPORTER CYDD-RELATED"/>
    <property type="match status" value="1"/>
</dbReference>
<dbReference type="InterPro" id="IPR027417">
    <property type="entry name" value="P-loop_NTPase"/>
</dbReference>
<dbReference type="EMBL" id="CZKA01000023">
    <property type="protein sequence ID" value="CUR55715.1"/>
    <property type="molecule type" value="Genomic_DNA"/>
</dbReference>
<feature type="region of interest" description="Disordered" evidence="7">
    <location>
        <begin position="543"/>
        <end position="572"/>
    </location>
</feature>
<keyword evidence="6 8" id="KW-0472">Membrane</keyword>
<dbReference type="Gene3D" id="1.20.1560.10">
    <property type="entry name" value="ABC transporter type 1, transmembrane domain"/>
    <property type="match status" value="2"/>
</dbReference>
<dbReference type="Pfam" id="PF00005">
    <property type="entry name" value="ABC_tran"/>
    <property type="match status" value="2"/>
</dbReference>
<feature type="transmembrane region" description="Helical" evidence="8">
    <location>
        <begin position="131"/>
        <end position="152"/>
    </location>
</feature>
<dbReference type="SMART" id="SM00382">
    <property type="entry name" value="AAA"/>
    <property type="match status" value="2"/>
</dbReference>
<dbReference type="AlphaFoldDB" id="A0A2P2C131"/>
<dbReference type="GO" id="GO:0016887">
    <property type="term" value="F:ATP hydrolysis activity"/>
    <property type="evidence" value="ECO:0007669"/>
    <property type="project" value="InterPro"/>
</dbReference>
<protein>
    <submittedName>
        <fullName evidence="11">ABC transporter, transmembrane region, type 1</fullName>
    </submittedName>
</protein>
<dbReference type="InterPro" id="IPR036640">
    <property type="entry name" value="ABC1_TM_sf"/>
</dbReference>
<dbReference type="InterPro" id="IPR003439">
    <property type="entry name" value="ABC_transporter-like_ATP-bd"/>
</dbReference>
<dbReference type="GO" id="GO:0045454">
    <property type="term" value="P:cell redox homeostasis"/>
    <property type="evidence" value="ECO:0007669"/>
    <property type="project" value="InterPro"/>
</dbReference>
<dbReference type="NCBIfam" id="TIGR02868">
    <property type="entry name" value="CydC"/>
    <property type="match status" value="1"/>
</dbReference>
<feature type="transmembrane region" description="Helical" evidence="8">
    <location>
        <begin position="609"/>
        <end position="627"/>
    </location>
</feature>
<dbReference type="InterPro" id="IPR014216">
    <property type="entry name" value="ABC_transptr_CydD"/>
</dbReference>
<dbReference type="GO" id="GO:0005524">
    <property type="term" value="F:ATP binding"/>
    <property type="evidence" value="ECO:0007669"/>
    <property type="project" value="UniProtKB-KW"/>
</dbReference>
<dbReference type="PROSITE" id="PS50893">
    <property type="entry name" value="ABC_TRANSPORTER_2"/>
    <property type="match status" value="2"/>
</dbReference>
<evidence type="ECO:0000256" key="1">
    <source>
        <dbReference type="ARBA" id="ARBA00004141"/>
    </source>
</evidence>
<feature type="transmembrane region" description="Helical" evidence="8">
    <location>
        <begin position="719"/>
        <end position="738"/>
    </location>
</feature>
<keyword evidence="2 8" id="KW-0812">Transmembrane</keyword>
<dbReference type="NCBIfam" id="TIGR02857">
    <property type="entry name" value="CydD"/>
    <property type="match status" value="1"/>
</dbReference>
<evidence type="ECO:0000256" key="8">
    <source>
        <dbReference type="SAM" id="Phobius"/>
    </source>
</evidence>
<dbReference type="InterPro" id="IPR039421">
    <property type="entry name" value="Type_1_exporter"/>
</dbReference>
<feature type="transmembrane region" description="Helical" evidence="8">
    <location>
        <begin position="20"/>
        <end position="48"/>
    </location>
</feature>
<evidence type="ECO:0000256" key="5">
    <source>
        <dbReference type="ARBA" id="ARBA00022989"/>
    </source>
</evidence>
<feature type="domain" description="ABC transporter" evidence="9">
    <location>
        <begin position="890"/>
        <end position="1112"/>
    </location>
</feature>
<evidence type="ECO:0000259" key="9">
    <source>
        <dbReference type="PROSITE" id="PS50893"/>
    </source>
</evidence>
<dbReference type="InterPro" id="IPR014223">
    <property type="entry name" value="ABC_CydC/D"/>
</dbReference>
<dbReference type="PANTHER" id="PTHR24221">
    <property type="entry name" value="ATP-BINDING CASSETTE SUB-FAMILY B"/>
    <property type="match status" value="1"/>
</dbReference>
<dbReference type="Pfam" id="PF00664">
    <property type="entry name" value="ABC_membrane"/>
    <property type="match status" value="1"/>
</dbReference>
<dbReference type="GO" id="GO:0034775">
    <property type="term" value="P:glutathione transmembrane transport"/>
    <property type="evidence" value="ECO:0007669"/>
    <property type="project" value="InterPro"/>
</dbReference>
<feature type="transmembrane region" description="Helical" evidence="8">
    <location>
        <begin position="158"/>
        <end position="177"/>
    </location>
</feature>
<evidence type="ECO:0000256" key="6">
    <source>
        <dbReference type="ARBA" id="ARBA00023136"/>
    </source>
</evidence>
<gene>
    <name evidence="11" type="ORF">NOCA230047</name>
</gene>
<feature type="transmembrane region" description="Helical" evidence="8">
    <location>
        <begin position="695"/>
        <end position="713"/>
    </location>
</feature>
<dbReference type="PROSITE" id="PS00211">
    <property type="entry name" value="ABC_TRANSPORTER_1"/>
    <property type="match status" value="2"/>
</dbReference>